<dbReference type="EMBL" id="QKXF01000054">
    <property type="protein sequence ID" value="RQM18492.1"/>
    <property type="molecule type" value="Genomic_DNA"/>
</dbReference>
<name>A0A425CN48_9STRA</name>
<dbReference type="Proteomes" id="UP000286097">
    <property type="component" value="Unassembled WGS sequence"/>
</dbReference>
<reference evidence="1 2" key="1">
    <citation type="submission" date="2018-06" db="EMBL/GenBank/DDBJ databases">
        <title>Comparative genomics of downy mildews reveals potential adaptations to biotrophy.</title>
        <authorList>
            <person name="Fletcher K."/>
            <person name="Klosterman S.J."/>
            <person name="Derevnina L."/>
            <person name="Martin F."/>
            <person name="Koike S."/>
            <person name="Reyes Chin-Wo S."/>
            <person name="Mou B."/>
            <person name="Michelmore R."/>
        </authorList>
    </citation>
    <scope>NUCLEOTIDE SEQUENCE [LARGE SCALE GENOMIC DNA]</scope>
    <source>
        <strain evidence="1 2">R13</strain>
    </source>
</reference>
<protein>
    <submittedName>
        <fullName evidence="1">Uncharacterized protein</fullName>
    </submittedName>
</protein>
<gene>
    <name evidence="1" type="ORF">DD237_001800</name>
</gene>
<organism evidence="1 2">
    <name type="scientific">Peronospora effusa</name>
    <dbReference type="NCBI Taxonomy" id="542832"/>
    <lineage>
        <taxon>Eukaryota</taxon>
        <taxon>Sar</taxon>
        <taxon>Stramenopiles</taxon>
        <taxon>Oomycota</taxon>
        <taxon>Peronosporomycetes</taxon>
        <taxon>Peronosporales</taxon>
        <taxon>Peronosporaceae</taxon>
        <taxon>Peronospora</taxon>
    </lineage>
</organism>
<accession>A0A425CN48</accession>
<evidence type="ECO:0000313" key="1">
    <source>
        <dbReference type="EMBL" id="RQM18492.1"/>
    </source>
</evidence>
<comment type="caution">
    <text evidence="1">The sequence shown here is derived from an EMBL/GenBank/DDBJ whole genome shotgun (WGS) entry which is preliminary data.</text>
</comment>
<sequence>MAMRWMVTSITRWLKSVDVSRGPGTGLVAAMGEDASLDHGTGPVAVMVEVDASLARGIGHAAATNK</sequence>
<dbReference type="VEuPathDB" id="FungiDB:DD237_001800"/>
<evidence type="ECO:0000313" key="2">
    <source>
        <dbReference type="Proteomes" id="UP000286097"/>
    </source>
</evidence>
<dbReference type="AlphaFoldDB" id="A0A425CN48"/>
<proteinExistence type="predicted"/>